<feature type="transmembrane region" description="Helical" evidence="1">
    <location>
        <begin position="123"/>
        <end position="144"/>
    </location>
</feature>
<dbReference type="AlphaFoldDB" id="A0AAV7WZR9"/>
<evidence type="ECO:0000313" key="2">
    <source>
        <dbReference type="EMBL" id="KAJ1518876.1"/>
    </source>
</evidence>
<name>A0AAV7WZR9_9NEOP</name>
<feature type="transmembrane region" description="Helical" evidence="1">
    <location>
        <begin position="25"/>
        <end position="45"/>
    </location>
</feature>
<keyword evidence="1" id="KW-0812">Transmembrane</keyword>
<comment type="caution">
    <text evidence="2">The sequence shown here is derived from an EMBL/GenBank/DDBJ whole genome shotgun (WGS) entry which is preliminary data.</text>
</comment>
<feature type="transmembrane region" description="Helical" evidence="1">
    <location>
        <begin position="57"/>
        <end position="83"/>
    </location>
</feature>
<feature type="transmembrane region" description="Helical" evidence="1">
    <location>
        <begin position="90"/>
        <end position="111"/>
    </location>
</feature>
<keyword evidence="1" id="KW-1133">Transmembrane helix</keyword>
<organism evidence="2 3">
    <name type="scientific">Megalurothrips usitatus</name>
    <name type="common">bean blossom thrips</name>
    <dbReference type="NCBI Taxonomy" id="439358"/>
    <lineage>
        <taxon>Eukaryota</taxon>
        <taxon>Metazoa</taxon>
        <taxon>Ecdysozoa</taxon>
        <taxon>Arthropoda</taxon>
        <taxon>Hexapoda</taxon>
        <taxon>Insecta</taxon>
        <taxon>Pterygota</taxon>
        <taxon>Neoptera</taxon>
        <taxon>Paraneoptera</taxon>
        <taxon>Thysanoptera</taxon>
        <taxon>Terebrantia</taxon>
        <taxon>Thripoidea</taxon>
        <taxon>Thripidae</taxon>
        <taxon>Megalurothrips</taxon>
    </lineage>
</organism>
<dbReference type="Proteomes" id="UP001075354">
    <property type="component" value="Unassembled WGS sequence"/>
</dbReference>
<dbReference type="EMBL" id="JAPTSV010000847">
    <property type="protein sequence ID" value="KAJ1518876.1"/>
    <property type="molecule type" value="Genomic_DNA"/>
</dbReference>
<gene>
    <name evidence="2" type="ORF">ONE63_011523</name>
</gene>
<evidence type="ECO:0000256" key="1">
    <source>
        <dbReference type="SAM" id="Phobius"/>
    </source>
</evidence>
<proteinExistence type="predicted"/>
<keyword evidence="1" id="KW-0472">Membrane</keyword>
<sequence length="207" mass="22116">MATCWPVLESGCCCTLETCCKVQGWLNILFANLGIVAMVVLIIWYSGQRPVDLDPDLLIGCAAAGVLLYVLILVISILFLVGISKRRPALLIPYVIKIHLGVFALVAGGIVEASMSGNVVRSLVQSGLEVAPACYMMLCANSLLVKMRAELSATAAESPREELGVEPVSARCARQPGTKRALKSSPARPDVIGLVQTQTVQHISQKN</sequence>
<accession>A0AAV7WZR9</accession>
<reference evidence="2" key="1">
    <citation type="submission" date="2022-12" db="EMBL/GenBank/DDBJ databases">
        <title>Chromosome-level genome assembly of the bean flower thrips Megalurothrips usitatus.</title>
        <authorList>
            <person name="Ma L."/>
            <person name="Liu Q."/>
            <person name="Li H."/>
            <person name="Cai W."/>
        </authorList>
    </citation>
    <scope>NUCLEOTIDE SEQUENCE</scope>
    <source>
        <strain evidence="2">Cailab_2022a</strain>
    </source>
</reference>
<evidence type="ECO:0000313" key="3">
    <source>
        <dbReference type="Proteomes" id="UP001075354"/>
    </source>
</evidence>
<keyword evidence="3" id="KW-1185">Reference proteome</keyword>
<protein>
    <submittedName>
        <fullName evidence="2">Uncharacterized protein</fullName>
    </submittedName>
</protein>